<accession>A0A177KPD4</accession>
<keyword evidence="1" id="KW-0723">Serine/threonine-protein kinase</keyword>
<dbReference type="SUPFAM" id="SSF56112">
    <property type="entry name" value="Protein kinase-like (PK-like)"/>
    <property type="match status" value="1"/>
</dbReference>
<dbReference type="Proteomes" id="UP000077271">
    <property type="component" value="Unassembled WGS sequence"/>
</dbReference>
<dbReference type="PANTHER" id="PTHR37171:SF1">
    <property type="entry name" value="SERINE_THREONINE-PROTEIN KINASE YRZF-RELATED"/>
    <property type="match status" value="1"/>
</dbReference>
<comment type="caution">
    <text evidence="1">The sequence shown here is derived from an EMBL/GenBank/DDBJ whole genome shotgun (WGS) entry which is preliminary data.</text>
</comment>
<dbReference type="EMBL" id="LQWZ01000033">
    <property type="protein sequence ID" value="OAH54846.1"/>
    <property type="molecule type" value="Genomic_DNA"/>
</dbReference>
<protein>
    <submittedName>
        <fullName evidence="1">Serine/threonine protein kinase</fullName>
    </submittedName>
</protein>
<dbReference type="InterPro" id="IPR011009">
    <property type="entry name" value="Kinase-like_dom_sf"/>
</dbReference>
<name>A0A177KPD4_9BACI</name>
<dbReference type="OrthoDB" id="529320at2"/>
<dbReference type="Gene3D" id="1.10.510.10">
    <property type="entry name" value="Transferase(Phosphotransferase) domain 1"/>
    <property type="match status" value="1"/>
</dbReference>
<keyword evidence="1" id="KW-0808">Transferase</keyword>
<proteinExistence type="predicted"/>
<sequence>MKRYKQLAESVRFRRKSGMWEPIIHDGQLLYGGEGRSAVVYRIQGTDKALKVFYPDKVYIAKEEAEIYRLLSGLPNYPELHESGDTYIVIDWIDGKTLFQCLEEGIDISGELVQEADLALQAARKRGLNPSDVHLRNIMITEEGRIALIDVARFRQTKDCMNWEDIKNAYTHFYTKPFFPKRMPKWLLNMIGIMYKKRLLPVHRKKNEIIQHL</sequence>
<evidence type="ECO:0000313" key="2">
    <source>
        <dbReference type="Proteomes" id="UP000077271"/>
    </source>
</evidence>
<dbReference type="InterPro" id="IPR052396">
    <property type="entry name" value="Meiotic_Drive_Suppr_Kinase"/>
</dbReference>
<keyword evidence="1" id="KW-0418">Kinase</keyword>
<organism evidence="1 2">
    <name type="scientific">Domibacillus aminovorans</name>
    <dbReference type="NCBI Taxonomy" id="29332"/>
    <lineage>
        <taxon>Bacteria</taxon>
        <taxon>Bacillati</taxon>
        <taxon>Bacillota</taxon>
        <taxon>Bacilli</taxon>
        <taxon>Bacillales</taxon>
        <taxon>Bacillaceae</taxon>
        <taxon>Domibacillus</taxon>
    </lineage>
</organism>
<evidence type="ECO:0000313" key="1">
    <source>
        <dbReference type="EMBL" id="OAH54846.1"/>
    </source>
</evidence>
<dbReference type="AlphaFoldDB" id="A0A177KPD4"/>
<dbReference type="PANTHER" id="PTHR37171">
    <property type="entry name" value="SERINE/THREONINE-PROTEIN KINASE YRZF-RELATED"/>
    <property type="match status" value="1"/>
</dbReference>
<reference evidence="1 2" key="1">
    <citation type="submission" date="2016-01" db="EMBL/GenBank/DDBJ databases">
        <title>Investigation of taxonomic status of Bacillus aminovorans.</title>
        <authorList>
            <person name="Verma A."/>
            <person name="Pal Y."/>
            <person name="Krishnamurthi S."/>
        </authorList>
    </citation>
    <scope>NUCLEOTIDE SEQUENCE [LARGE SCALE GENOMIC DNA]</scope>
    <source>
        <strain evidence="1 2">DSM 4337</strain>
    </source>
</reference>
<dbReference type="GO" id="GO:0004674">
    <property type="term" value="F:protein serine/threonine kinase activity"/>
    <property type="evidence" value="ECO:0007669"/>
    <property type="project" value="UniProtKB-KW"/>
</dbReference>
<gene>
    <name evidence="1" type="ORF">AWH48_08260</name>
</gene>